<keyword evidence="5" id="KW-1133">Transmembrane helix</keyword>
<dbReference type="PROSITE" id="PS50835">
    <property type="entry name" value="IG_LIKE"/>
    <property type="match status" value="1"/>
</dbReference>
<feature type="transmembrane region" description="Helical" evidence="5">
    <location>
        <begin position="407"/>
        <end position="431"/>
    </location>
</feature>
<dbReference type="InterPro" id="IPR036179">
    <property type="entry name" value="Ig-like_dom_sf"/>
</dbReference>
<keyword evidence="5" id="KW-0812">Transmembrane</keyword>
<dbReference type="InterPro" id="IPR013783">
    <property type="entry name" value="Ig-like_fold"/>
</dbReference>
<accession>A0A812BW55</accession>
<reference evidence="8" key="1">
    <citation type="submission" date="2021-01" db="EMBL/GenBank/DDBJ databases">
        <authorList>
            <person name="Li R."/>
            <person name="Bekaert M."/>
        </authorList>
    </citation>
    <scope>NUCLEOTIDE SEQUENCE</scope>
    <source>
        <strain evidence="8">Farmed</strain>
    </source>
</reference>
<dbReference type="InterPro" id="IPR007110">
    <property type="entry name" value="Ig-like_dom"/>
</dbReference>
<feature type="chain" id="PRO_5032451560" description="Ig-like domain-containing protein" evidence="6">
    <location>
        <begin position="28"/>
        <end position="630"/>
    </location>
</feature>
<keyword evidence="5" id="KW-0472">Membrane</keyword>
<evidence type="ECO:0000256" key="2">
    <source>
        <dbReference type="ARBA" id="ARBA00022729"/>
    </source>
</evidence>
<evidence type="ECO:0000256" key="3">
    <source>
        <dbReference type="ARBA" id="ARBA00022737"/>
    </source>
</evidence>
<dbReference type="InterPro" id="IPR001611">
    <property type="entry name" value="Leu-rich_rpt"/>
</dbReference>
<evidence type="ECO:0000256" key="6">
    <source>
        <dbReference type="SAM" id="SignalP"/>
    </source>
</evidence>
<dbReference type="InterPro" id="IPR003591">
    <property type="entry name" value="Leu-rich_rpt_typical-subtyp"/>
</dbReference>
<protein>
    <recommendedName>
        <fullName evidence="7">Ig-like domain-containing protein</fullName>
    </recommendedName>
</protein>
<dbReference type="Proteomes" id="UP000597762">
    <property type="component" value="Unassembled WGS sequence"/>
</dbReference>
<gene>
    <name evidence="8" type="ORF">SPHA_26579</name>
</gene>
<dbReference type="PRINTS" id="PR00019">
    <property type="entry name" value="LEURICHRPT"/>
</dbReference>
<evidence type="ECO:0000259" key="7">
    <source>
        <dbReference type="PROSITE" id="PS50835"/>
    </source>
</evidence>
<keyword evidence="4" id="KW-1015">Disulfide bond</keyword>
<dbReference type="SMART" id="SM00369">
    <property type="entry name" value="LRR_TYP"/>
    <property type="match status" value="6"/>
</dbReference>
<dbReference type="PROSITE" id="PS51450">
    <property type="entry name" value="LRR"/>
    <property type="match status" value="1"/>
</dbReference>
<organism evidence="8 9">
    <name type="scientific">Acanthosepion pharaonis</name>
    <name type="common">Pharaoh cuttlefish</name>
    <name type="synonym">Sepia pharaonis</name>
    <dbReference type="NCBI Taxonomy" id="158019"/>
    <lineage>
        <taxon>Eukaryota</taxon>
        <taxon>Metazoa</taxon>
        <taxon>Spiralia</taxon>
        <taxon>Lophotrochozoa</taxon>
        <taxon>Mollusca</taxon>
        <taxon>Cephalopoda</taxon>
        <taxon>Coleoidea</taxon>
        <taxon>Decapodiformes</taxon>
        <taxon>Sepiida</taxon>
        <taxon>Sepiina</taxon>
        <taxon>Sepiidae</taxon>
        <taxon>Acanthosepion</taxon>
    </lineage>
</organism>
<feature type="signal peptide" evidence="6">
    <location>
        <begin position="1"/>
        <end position="27"/>
    </location>
</feature>
<sequence>MHQSSCCLVYWLGVLQLVGTLIALVTGCQTGCSCNISRLLECYDIDNLLDIPPGVRNVTVHGNLKKMPPVFARRSDVVTLDLSFNELTEILANSFLGLNYLLSLDLSYNKIYNVSKDAFRGLYNLVYLDLSHNKITVLTDSVFSNLTHLVHLKLNLNYLQVLSGHIFTPLQNLHVIDLSNNSLVHVSSFTFANSSVLRSVDLRYNHIRTFHEDVLQSFNNLDQVLLEENPLDCSCAIFPFVELYDSNPEPFSDFENLTCHSPPSLANYKVSLLNSSDFVCESPVMSFVSSNVSIISHKNIRLDCNATGSPCPSIVWVTPWGDLFAHNVHLHLLTSISQPIHMTYTYSDSKYTSDVYVTSNGSLYIQNLRGYFGGRFRCLAINSLGNSSATLVLTIYSLIPSVYTMSLIVSFGASLCFLVLGIILGSIRLLVHVIHKRNQKCSKVSVKDPEIQPTEMNTSTEIEKISSCTNSDFSSFGSIPYLDHSPGASPLKCTTPVAGSEYYEKGSADMNIRETLDEVRARLMDGVERRMLKMRWHVQTIRDTSSQYMHSIRDTGSYYVQSLRESSSYAANRVRAGVVLGVEQVKYHVQSIKELCGTGEMGSHTVSTISVSTDVDTQRRTEIIKSYTYV</sequence>
<keyword evidence="9" id="KW-1185">Reference proteome</keyword>
<dbReference type="InterPro" id="IPR000483">
    <property type="entry name" value="Cys-rich_flank_reg_C"/>
</dbReference>
<proteinExistence type="predicted"/>
<evidence type="ECO:0000313" key="8">
    <source>
        <dbReference type="EMBL" id="CAE1249346.1"/>
    </source>
</evidence>
<feature type="domain" description="Ig-like" evidence="7">
    <location>
        <begin position="283"/>
        <end position="394"/>
    </location>
</feature>
<keyword evidence="2 6" id="KW-0732">Signal</keyword>
<comment type="caution">
    <text evidence="8">The sequence shown here is derived from an EMBL/GenBank/DDBJ whole genome shotgun (WGS) entry which is preliminary data.</text>
</comment>
<name>A0A812BW55_ACAPH</name>
<dbReference type="Gene3D" id="3.80.10.10">
    <property type="entry name" value="Ribonuclease Inhibitor"/>
    <property type="match status" value="2"/>
</dbReference>
<dbReference type="PANTHER" id="PTHR24366">
    <property type="entry name" value="IG(IMMUNOGLOBULIN) AND LRR(LEUCINE RICH REPEAT) DOMAINS"/>
    <property type="match status" value="1"/>
</dbReference>
<dbReference type="PANTHER" id="PTHR24366:SF96">
    <property type="entry name" value="LEUCINE RICH REPEAT CONTAINING 53"/>
    <property type="match status" value="1"/>
</dbReference>
<dbReference type="SUPFAM" id="SSF52058">
    <property type="entry name" value="L domain-like"/>
    <property type="match status" value="1"/>
</dbReference>
<dbReference type="Pfam" id="PF13855">
    <property type="entry name" value="LRR_8"/>
    <property type="match status" value="2"/>
</dbReference>
<keyword evidence="3" id="KW-0677">Repeat</keyword>
<evidence type="ECO:0000313" key="9">
    <source>
        <dbReference type="Proteomes" id="UP000597762"/>
    </source>
</evidence>
<evidence type="ECO:0000256" key="4">
    <source>
        <dbReference type="ARBA" id="ARBA00023157"/>
    </source>
</evidence>
<dbReference type="SMART" id="SM00409">
    <property type="entry name" value="IG"/>
    <property type="match status" value="1"/>
</dbReference>
<dbReference type="InterPro" id="IPR003599">
    <property type="entry name" value="Ig_sub"/>
</dbReference>
<dbReference type="EMBL" id="CAHIKZ030001015">
    <property type="protein sequence ID" value="CAE1249346.1"/>
    <property type="molecule type" value="Genomic_DNA"/>
</dbReference>
<evidence type="ECO:0000256" key="5">
    <source>
        <dbReference type="SAM" id="Phobius"/>
    </source>
</evidence>
<dbReference type="SUPFAM" id="SSF48726">
    <property type="entry name" value="Immunoglobulin"/>
    <property type="match status" value="1"/>
</dbReference>
<dbReference type="OrthoDB" id="5954366at2759"/>
<dbReference type="InterPro" id="IPR032675">
    <property type="entry name" value="LRR_dom_sf"/>
</dbReference>
<dbReference type="SMART" id="SM00082">
    <property type="entry name" value="LRRCT"/>
    <property type="match status" value="1"/>
</dbReference>
<dbReference type="Gene3D" id="2.60.40.10">
    <property type="entry name" value="Immunoglobulins"/>
    <property type="match status" value="1"/>
</dbReference>
<evidence type="ECO:0000256" key="1">
    <source>
        <dbReference type="ARBA" id="ARBA00022614"/>
    </source>
</evidence>
<keyword evidence="1" id="KW-0433">Leucine-rich repeat</keyword>
<dbReference type="AlphaFoldDB" id="A0A812BW55"/>